<sequence>MNNNRMKIGTIIAVLVVLSVLPFLLDSYLIHILNQIGIWVILTASLNLMVGYTGQLSFAHVGLFAVGAYTSAILTTSAGFSFWTSFPIAAIVAGVLGFIIGLPVLRFKTHFFAIVTLGFGEIIRLTIYNWRDLTGGPNGIYNIPFPTNILGLDFALREHFYYLILISAVLVVLFVKLLIGSRTGKAMIAIRENENFALFVGINTWKVKIFAFTLSAALAGFAGSLYASYNSYISPYSFTVSESVSILLMVIIGGMGTIIGPILGTTFLIFLPELLRSVSEWRMVIYGGLLVLTIMFMRDGILGLIKSFVRKKKHHSEKNLLSTGKEEAAIAGSERN</sequence>
<dbReference type="PANTHER" id="PTHR30482">
    <property type="entry name" value="HIGH-AFFINITY BRANCHED-CHAIN AMINO ACID TRANSPORT SYSTEM PERMEASE"/>
    <property type="match status" value="1"/>
</dbReference>
<feature type="transmembrane region" description="Helical" evidence="6">
    <location>
        <begin position="36"/>
        <end position="54"/>
    </location>
</feature>
<reference evidence="7" key="1">
    <citation type="submission" date="2021-05" db="EMBL/GenBank/DDBJ databases">
        <title>Novel Bacillus species.</title>
        <authorList>
            <person name="Liu G."/>
        </authorList>
    </citation>
    <scope>NUCLEOTIDE SEQUENCE</scope>
    <source>
        <strain evidence="7">FJAT-49825</strain>
    </source>
</reference>
<comment type="subcellular location">
    <subcellularLocation>
        <location evidence="1">Cell membrane</location>
        <topology evidence="1">Multi-pass membrane protein</topology>
    </subcellularLocation>
</comment>
<evidence type="ECO:0000256" key="2">
    <source>
        <dbReference type="ARBA" id="ARBA00022475"/>
    </source>
</evidence>
<dbReference type="AlphaFoldDB" id="A0A942YUW5"/>
<dbReference type="Pfam" id="PF02653">
    <property type="entry name" value="BPD_transp_2"/>
    <property type="match status" value="1"/>
</dbReference>
<dbReference type="RefSeq" id="WP_213115432.1">
    <property type="nucleotide sequence ID" value="NZ_JAGYPF010000001.1"/>
</dbReference>
<evidence type="ECO:0000256" key="3">
    <source>
        <dbReference type="ARBA" id="ARBA00022692"/>
    </source>
</evidence>
<feature type="transmembrane region" description="Helical" evidence="6">
    <location>
        <begin position="160"/>
        <end position="179"/>
    </location>
</feature>
<keyword evidence="8" id="KW-1185">Reference proteome</keyword>
<feature type="transmembrane region" description="Helical" evidence="6">
    <location>
        <begin position="61"/>
        <end position="80"/>
    </location>
</feature>
<name>A0A942YUW5_9BACI</name>
<accession>A0A942YUW5</accession>
<dbReference type="InterPro" id="IPR001851">
    <property type="entry name" value="ABC_transp_permease"/>
</dbReference>
<proteinExistence type="predicted"/>
<dbReference type="GO" id="GO:0015658">
    <property type="term" value="F:branched-chain amino acid transmembrane transporter activity"/>
    <property type="evidence" value="ECO:0007669"/>
    <property type="project" value="InterPro"/>
</dbReference>
<evidence type="ECO:0000256" key="6">
    <source>
        <dbReference type="SAM" id="Phobius"/>
    </source>
</evidence>
<keyword evidence="5 6" id="KW-0472">Membrane</keyword>
<keyword evidence="3 6" id="KW-0812">Transmembrane</keyword>
<feature type="transmembrane region" description="Helical" evidence="6">
    <location>
        <begin position="86"/>
        <end position="104"/>
    </location>
</feature>
<evidence type="ECO:0000313" key="8">
    <source>
        <dbReference type="Proteomes" id="UP000679749"/>
    </source>
</evidence>
<dbReference type="InterPro" id="IPR043428">
    <property type="entry name" value="LivM-like"/>
</dbReference>
<comment type="caution">
    <text evidence="7">The sequence shown here is derived from an EMBL/GenBank/DDBJ whole genome shotgun (WGS) entry which is preliminary data.</text>
</comment>
<evidence type="ECO:0000256" key="1">
    <source>
        <dbReference type="ARBA" id="ARBA00004651"/>
    </source>
</evidence>
<dbReference type="PANTHER" id="PTHR30482:SF10">
    <property type="entry name" value="HIGH-AFFINITY BRANCHED-CHAIN AMINO ACID TRANSPORT PROTEIN BRAE"/>
    <property type="match status" value="1"/>
</dbReference>
<feature type="transmembrane region" description="Helical" evidence="6">
    <location>
        <begin position="12"/>
        <end position="30"/>
    </location>
</feature>
<feature type="transmembrane region" description="Helical" evidence="6">
    <location>
        <begin position="209"/>
        <end position="226"/>
    </location>
</feature>
<organism evidence="7 8">
    <name type="scientific">Neobacillus rhizophilus</name>
    <dbReference type="NCBI Taxonomy" id="2833579"/>
    <lineage>
        <taxon>Bacteria</taxon>
        <taxon>Bacillati</taxon>
        <taxon>Bacillota</taxon>
        <taxon>Bacilli</taxon>
        <taxon>Bacillales</taxon>
        <taxon>Bacillaceae</taxon>
        <taxon>Neobacillus</taxon>
    </lineage>
</organism>
<dbReference type="CDD" id="cd06581">
    <property type="entry name" value="TM_PBP1_LivM_like"/>
    <property type="match status" value="1"/>
</dbReference>
<evidence type="ECO:0000256" key="4">
    <source>
        <dbReference type="ARBA" id="ARBA00022989"/>
    </source>
</evidence>
<evidence type="ECO:0000256" key="5">
    <source>
        <dbReference type="ARBA" id="ARBA00023136"/>
    </source>
</evidence>
<evidence type="ECO:0000313" key="7">
    <source>
        <dbReference type="EMBL" id="MBS4210871.1"/>
    </source>
</evidence>
<dbReference type="Proteomes" id="UP000679749">
    <property type="component" value="Unassembled WGS sequence"/>
</dbReference>
<feature type="transmembrane region" description="Helical" evidence="6">
    <location>
        <begin position="246"/>
        <end position="271"/>
    </location>
</feature>
<keyword evidence="2" id="KW-1003">Cell membrane</keyword>
<gene>
    <name evidence="7" type="ORF">KHA99_00230</name>
</gene>
<feature type="transmembrane region" description="Helical" evidence="6">
    <location>
        <begin position="111"/>
        <end position="130"/>
    </location>
</feature>
<protein>
    <submittedName>
        <fullName evidence="7">Branched-chain amino acid ABC transporter permease</fullName>
    </submittedName>
</protein>
<feature type="transmembrane region" description="Helical" evidence="6">
    <location>
        <begin position="283"/>
        <end position="305"/>
    </location>
</feature>
<dbReference type="EMBL" id="JAGYPF010000001">
    <property type="protein sequence ID" value="MBS4210871.1"/>
    <property type="molecule type" value="Genomic_DNA"/>
</dbReference>
<keyword evidence="4 6" id="KW-1133">Transmembrane helix</keyword>
<dbReference type="GO" id="GO:0005886">
    <property type="term" value="C:plasma membrane"/>
    <property type="evidence" value="ECO:0007669"/>
    <property type="project" value="UniProtKB-SubCell"/>
</dbReference>